<accession>A0ABV4CTA9</accession>
<dbReference type="EMBL" id="JBCLPP010000001">
    <property type="protein sequence ID" value="MEY8244036.1"/>
    <property type="molecule type" value="Genomic_DNA"/>
</dbReference>
<sequence length="192" mass="21083">MRADTFNNNIASVYSSLQKGDKVEASMLIEEILGDTFRQWRLTPDDETACELIAATCAYATVMTASQRFHDAYSACMTALAYTSKSTVDPSGMLALCLVTWQIFEKALQTSQPTENTAAKERVGEITSSLGTMLYHYYYATGHMNPEDAALADAYSALRVIMNLVEISPDMPDRTPLVAKILQASESIGLIQ</sequence>
<organism evidence="1 2">
    <name type="scientific">Heminiphilus faecis</name>
    <dbReference type="NCBI Taxonomy" id="2601703"/>
    <lineage>
        <taxon>Bacteria</taxon>
        <taxon>Pseudomonadati</taxon>
        <taxon>Bacteroidota</taxon>
        <taxon>Bacteroidia</taxon>
        <taxon>Bacteroidales</taxon>
        <taxon>Muribaculaceae</taxon>
        <taxon>Heminiphilus</taxon>
    </lineage>
</organism>
<dbReference type="RefSeq" id="WP_147438670.1">
    <property type="nucleotide sequence ID" value="NZ_JBCLPP010000001.1"/>
</dbReference>
<dbReference type="Proteomes" id="UP001565200">
    <property type="component" value="Unassembled WGS sequence"/>
</dbReference>
<proteinExistence type="predicted"/>
<evidence type="ECO:0000313" key="2">
    <source>
        <dbReference type="Proteomes" id="UP001565200"/>
    </source>
</evidence>
<evidence type="ECO:0000313" key="1">
    <source>
        <dbReference type="EMBL" id="MEY8244036.1"/>
    </source>
</evidence>
<comment type="caution">
    <text evidence="1">The sequence shown here is derived from an EMBL/GenBank/DDBJ whole genome shotgun (WGS) entry which is preliminary data.</text>
</comment>
<keyword evidence="2" id="KW-1185">Reference proteome</keyword>
<reference evidence="1 2" key="1">
    <citation type="submission" date="2024-03" db="EMBL/GenBank/DDBJ databases">
        <title>Mouse gut bacterial collection (mGBC) of GemPharmatech.</title>
        <authorList>
            <person name="He Y."/>
            <person name="Dong L."/>
            <person name="Wu D."/>
            <person name="Gao X."/>
            <person name="Lin Z."/>
        </authorList>
    </citation>
    <scope>NUCLEOTIDE SEQUENCE [LARGE SCALE GENOMIC DNA]</scope>
    <source>
        <strain evidence="1 2">54-13</strain>
    </source>
</reference>
<gene>
    <name evidence="1" type="ORF">AAK873_00215</name>
</gene>
<protein>
    <submittedName>
        <fullName evidence="1">Uncharacterized protein</fullName>
    </submittedName>
</protein>
<name>A0ABV4CTA9_9BACT</name>